<dbReference type="GeneID" id="92209665"/>
<keyword evidence="6" id="KW-0446">Lipid-binding</keyword>
<evidence type="ECO:0000256" key="4">
    <source>
        <dbReference type="ARBA" id="ARBA00022753"/>
    </source>
</evidence>
<feature type="domain" description="PX" evidence="9">
    <location>
        <begin position="104"/>
        <end position="229"/>
    </location>
</feature>
<dbReference type="Pfam" id="PF00787">
    <property type="entry name" value="PX"/>
    <property type="match status" value="1"/>
</dbReference>
<feature type="compositionally biased region" description="Polar residues" evidence="8">
    <location>
        <begin position="13"/>
        <end position="24"/>
    </location>
</feature>
<dbReference type="EMBL" id="OZ022409">
    <property type="protein sequence ID" value="CAK9440369.1"/>
    <property type="molecule type" value="Genomic_DNA"/>
</dbReference>
<evidence type="ECO:0000256" key="2">
    <source>
        <dbReference type="ARBA" id="ARBA00010883"/>
    </source>
</evidence>
<dbReference type="InterPro" id="IPR001683">
    <property type="entry name" value="PX_dom"/>
</dbReference>
<protein>
    <recommendedName>
        <fullName evidence="9">PX domain-containing protein</fullName>
    </recommendedName>
</protein>
<gene>
    <name evidence="10" type="ORF">LODBEIA_P44690</name>
</gene>
<comment type="similarity">
    <text evidence="2">Belongs to the sorting nexin family.</text>
</comment>
<dbReference type="SMART" id="SM00312">
    <property type="entry name" value="PX"/>
    <property type="match status" value="1"/>
</dbReference>
<dbReference type="RefSeq" id="XP_066831407.1">
    <property type="nucleotide sequence ID" value="XM_066974693.1"/>
</dbReference>
<keyword evidence="4" id="KW-0967">Endosome</keyword>
<evidence type="ECO:0000256" key="7">
    <source>
        <dbReference type="ARBA" id="ARBA00023136"/>
    </source>
</evidence>
<dbReference type="InterPro" id="IPR036871">
    <property type="entry name" value="PX_dom_sf"/>
</dbReference>
<evidence type="ECO:0000256" key="5">
    <source>
        <dbReference type="ARBA" id="ARBA00022927"/>
    </source>
</evidence>
<evidence type="ECO:0000256" key="8">
    <source>
        <dbReference type="SAM" id="MobiDB-lite"/>
    </source>
</evidence>
<name>A0ABP0ZVC2_9ASCO</name>
<comment type="subcellular location">
    <subcellularLocation>
        <location evidence="1">Endosome membrane</location>
        <topology evidence="1">Peripheral membrane protein</topology>
    </subcellularLocation>
</comment>
<keyword evidence="5" id="KW-0653">Protein transport</keyword>
<keyword evidence="3" id="KW-0813">Transport</keyword>
<sequence length="665" mass="76150">MSDDSLFDDLEQDNNPSFYGNPSILTDPYHITAFKDTTKDAAHHNQHPGGDSSSSNSNAVAKGKQPSISPPPQHSKTFGRNENDYPELVNSTIGLSNKITQLLNAQDLQIEIVNSERLINSSIIVYSIQLVSEKTESKIVVKRRYSEFKSLRDNLIKLFPTSIIPPIPEKHSILSYLLNTINTDNETNIIEMRKRYFKLFLDDIVFDANEELKKCPLVHKFLDPNYELCWYNALNEPPVNIIPNNLLLANPVNPTDQNGLYSLLPIVNGFDISTSKQDNLSNLKKINDELYKLNDQIKLFELKGFDQDLKFNIPDELIAFEQNFHKVISCLSHLNKIDIKTTKEYKGLINVLIDLGGNLNNFSLQIYQQKKHDGEVEDHYQPHNNNNNNYNYNNNNSLSETIEKFGSSMDQSFLNFENFVFNQLIPQWQEPVNQLLQYHQTALNLIKFYKYKIIQFKVLYKLKFNKFQQLINLNNIAEGGPSATNNNHTTSSSFTTAKTDEEEDAVVINSLDHLKELNSPTLNNALKNLSMKKVAKKSSWYGLFGGNNSPRQLNFRLPVDENSRPSTSGSSSGSQQLPTNPTASIRFKLAHLEKELNKINQLIELCNNDMIQLTKAIMNTFNEFLQKLEKKWLIIMVNYLKNGKALFEENLSNWKTFRESFDLAS</sequence>
<evidence type="ECO:0000313" key="10">
    <source>
        <dbReference type="EMBL" id="CAK9440369.1"/>
    </source>
</evidence>
<dbReference type="PANTHER" id="PTHR46979">
    <property type="entry name" value="SORTING NEXIN-41"/>
    <property type="match status" value="1"/>
</dbReference>
<feature type="region of interest" description="Disordered" evidence="8">
    <location>
        <begin position="1"/>
        <end position="83"/>
    </location>
</feature>
<evidence type="ECO:0000256" key="6">
    <source>
        <dbReference type="ARBA" id="ARBA00023121"/>
    </source>
</evidence>
<feature type="compositionally biased region" description="Low complexity" evidence="8">
    <location>
        <begin position="564"/>
        <end position="579"/>
    </location>
</feature>
<dbReference type="Proteomes" id="UP001497383">
    <property type="component" value="Chromosome 5"/>
</dbReference>
<dbReference type="PROSITE" id="PS50195">
    <property type="entry name" value="PX"/>
    <property type="match status" value="1"/>
</dbReference>
<accession>A0ABP0ZVC2</accession>
<proteinExistence type="inferred from homology"/>
<reference evidence="10 11" key="1">
    <citation type="submission" date="2024-03" db="EMBL/GenBank/DDBJ databases">
        <authorList>
            <person name="Brejova B."/>
        </authorList>
    </citation>
    <scope>NUCLEOTIDE SEQUENCE [LARGE SCALE GENOMIC DNA]</scope>
    <source>
        <strain evidence="10 11">CBS 14171</strain>
    </source>
</reference>
<dbReference type="Gene3D" id="3.30.1520.10">
    <property type="entry name" value="Phox-like domain"/>
    <property type="match status" value="1"/>
</dbReference>
<feature type="region of interest" description="Disordered" evidence="8">
    <location>
        <begin position="554"/>
        <end position="580"/>
    </location>
</feature>
<dbReference type="InterPro" id="IPR044106">
    <property type="entry name" value="PX_Snx41/Atg20"/>
</dbReference>
<evidence type="ECO:0000256" key="1">
    <source>
        <dbReference type="ARBA" id="ARBA00004481"/>
    </source>
</evidence>
<evidence type="ECO:0000259" key="9">
    <source>
        <dbReference type="PROSITE" id="PS50195"/>
    </source>
</evidence>
<organism evidence="10 11">
    <name type="scientific">Lodderomyces beijingensis</name>
    <dbReference type="NCBI Taxonomy" id="1775926"/>
    <lineage>
        <taxon>Eukaryota</taxon>
        <taxon>Fungi</taxon>
        <taxon>Dikarya</taxon>
        <taxon>Ascomycota</taxon>
        <taxon>Saccharomycotina</taxon>
        <taxon>Pichiomycetes</taxon>
        <taxon>Debaryomycetaceae</taxon>
        <taxon>Candida/Lodderomyces clade</taxon>
        <taxon>Lodderomyces</taxon>
    </lineage>
</organism>
<dbReference type="InterPro" id="IPR051079">
    <property type="entry name" value="Sorting_Nexin_Autophagy"/>
</dbReference>
<evidence type="ECO:0000256" key="3">
    <source>
        <dbReference type="ARBA" id="ARBA00022448"/>
    </source>
</evidence>
<dbReference type="SUPFAM" id="SSF64268">
    <property type="entry name" value="PX domain"/>
    <property type="match status" value="1"/>
</dbReference>
<dbReference type="CDD" id="cd06867">
    <property type="entry name" value="PX_SNX41_42"/>
    <property type="match status" value="1"/>
</dbReference>
<dbReference type="PANTHER" id="PTHR46979:SF2">
    <property type="entry name" value="SORTING NEXIN-41"/>
    <property type="match status" value="1"/>
</dbReference>
<feature type="compositionally biased region" description="Acidic residues" evidence="8">
    <location>
        <begin position="1"/>
        <end position="12"/>
    </location>
</feature>
<keyword evidence="7" id="KW-0472">Membrane</keyword>
<evidence type="ECO:0000313" key="11">
    <source>
        <dbReference type="Proteomes" id="UP001497383"/>
    </source>
</evidence>
<keyword evidence="11" id="KW-1185">Reference proteome</keyword>